<dbReference type="GO" id="GO:0009252">
    <property type="term" value="P:peptidoglycan biosynthetic process"/>
    <property type="evidence" value="ECO:0007669"/>
    <property type="project" value="UniProtKB-UniRule"/>
</dbReference>
<dbReference type="PANTHER" id="PTHR47019:SF1">
    <property type="entry name" value="LIPID II FLIPPASE MURJ"/>
    <property type="match status" value="1"/>
</dbReference>
<dbReference type="Proteomes" id="UP000294567">
    <property type="component" value="Unassembled WGS sequence"/>
</dbReference>
<keyword evidence="3 8" id="KW-0812">Transmembrane</keyword>
<feature type="transmembrane region" description="Helical" evidence="8">
    <location>
        <begin position="133"/>
        <end position="152"/>
    </location>
</feature>
<dbReference type="GO" id="GO:0015648">
    <property type="term" value="F:lipid-linked peptidoglycan transporter activity"/>
    <property type="evidence" value="ECO:0007669"/>
    <property type="project" value="UniProtKB-UniRule"/>
</dbReference>
<feature type="transmembrane region" description="Helical" evidence="8">
    <location>
        <begin position="310"/>
        <end position="328"/>
    </location>
</feature>
<reference evidence="10 11" key="1">
    <citation type="submission" date="2019-03" db="EMBL/GenBank/DDBJ databases">
        <title>Genomic Encyclopedia of Type Strains, Phase IV (KMG-IV): sequencing the most valuable type-strain genomes for metagenomic binning, comparative biology and taxonomic classification.</title>
        <authorList>
            <person name="Goeker M."/>
        </authorList>
    </citation>
    <scope>NUCLEOTIDE SEQUENCE [LARGE SCALE GENOMIC DNA]</scope>
    <source>
        <strain evidence="10 11">DSM 26752</strain>
    </source>
</reference>
<evidence type="ECO:0000256" key="6">
    <source>
        <dbReference type="ARBA" id="ARBA00022989"/>
    </source>
</evidence>
<feature type="transmembrane region" description="Helical" evidence="8">
    <location>
        <begin position="477"/>
        <end position="498"/>
    </location>
</feature>
<comment type="pathway">
    <text evidence="8">Cell wall biogenesis; peptidoglycan biosynthesis.</text>
</comment>
<keyword evidence="6 8" id="KW-1133">Transmembrane helix</keyword>
<keyword evidence="4 8" id="KW-0133">Cell shape</keyword>
<feature type="transmembrane region" description="Helical" evidence="8">
    <location>
        <begin position="440"/>
        <end position="465"/>
    </location>
</feature>
<keyword evidence="8 9" id="KW-0961">Cell wall biogenesis/degradation</keyword>
<name>A0A4R3L0Z5_9FIRM</name>
<dbReference type="EMBL" id="SMAE01000001">
    <property type="protein sequence ID" value="TCS91711.1"/>
    <property type="molecule type" value="Genomic_DNA"/>
</dbReference>
<dbReference type="Pfam" id="PF03023">
    <property type="entry name" value="MurJ"/>
    <property type="match status" value="1"/>
</dbReference>
<dbReference type="GO" id="GO:0005886">
    <property type="term" value="C:plasma membrane"/>
    <property type="evidence" value="ECO:0007669"/>
    <property type="project" value="UniProtKB-SubCell"/>
</dbReference>
<evidence type="ECO:0000256" key="4">
    <source>
        <dbReference type="ARBA" id="ARBA00022960"/>
    </source>
</evidence>
<dbReference type="NCBIfam" id="TIGR01695">
    <property type="entry name" value="murJ_mviN"/>
    <property type="match status" value="1"/>
</dbReference>
<evidence type="ECO:0000313" key="10">
    <source>
        <dbReference type="EMBL" id="TCS91711.1"/>
    </source>
</evidence>
<organism evidence="10 11">
    <name type="scientific">Keratinibaculum paraultunense</name>
    <dbReference type="NCBI Taxonomy" id="1278232"/>
    <lineage>
        <taxon>Bacteria</taxon>
        <taxon>Bacillati</taxon>
        <taxon>Bacillota</taxon>
        <taxon>Tissierellia</taxon>
        <taxon>Tissierellales</taxon>
        <taxon>Tepidimicrobiaceae</taxon>
        <taxon>Keratinibaculum</taxon>
    </lineage>
</organism>
<evidence type="ECO:0000256" key="7">
    <source>
        <dbReference type="ARBA" id="ARBA00023136"/>
    </source>
</evidence>
<dbReference type="InterPro" id="IPR004268">
    <property type="entry name" value="MurJ"/>
</dbReference>
<feature type="transmembrane region" description="Helical" evidence="8">
    <location>
        <begin position="228"/>
        <end position="248"/>
    </location>
</feature>
<dbReference type="GO" id="GO:0008360">
    <property type="term" value="P:regulation of cell shape"/>
    <property type="evidence" value="ECO:0007669"/>
    <property type="project" value="UniProtKB-UniRule"/>
</dbReference>
<dbReference type="OrthoDB" id="9804143at2"/>
<dbReference type="RefSeq" id="WP_132025551.1">
    <property type="nucleotide sequence ID" value="NZ_CP068564.1"/>
</dbReference>
<evidence type="ECO:0000313" key="11">
    <source>
        <dbReference type="Proteomes" id="UP000294567"/>
    </source>
</evidence>
<comment type="function">
    <text evidence="8 9">Involved in peptidoglycan biosynthesis. Transports lipid-linked peptidoglycan precursors from the inner to the outer leaflet of the cytoplasmic membrane.</text>
</comment>
<dbReference type="PANTHER" id="PTHR47019">
    <property type="entry name" value="LIPID II FLIPPASE MURJ"/>
    <property type="match status" value="1"/>
</dbReference>
<keyword evidence="5 8" id="KW-0573">Peptidoglycan synthesis</keyword>
<proteinExistence type="inferred from homology"/>
<comment type="caution">
    <text evidence="10">The sequence shown here is derived from an EMBL/GenBank/DDBJ whole genome shotgun (WGS) entry which is preliminary data.</text>
</comment>
<keyword evidence="8 9" id="KW-0813">Transport</keyword>
<protein>
    <recommendedName>
        <fullName evidence="8">Probable lipid II flippase MurJ</fullName>
    </recommendedName>
</protein>
<dbReference type="InterPro" id="IPR051050">
    <property type="entry name" value="Lipid_II_flippase_MurJ/MviN"/>
</dbReference>
<evidence type="ECO:0000256" key="3">
    <source>
        <dbReference type="ARBA" id="ARBA00022692"/>
    </source>
</evidence>
<comment type="subcellular location">
    <subcellularLocation>
        <location evidence="1 8">Cell membrane</location>
        <topology evidence="1 8">Multi-pass membrane protein</topology>
    </subcellularLocation>
</comment>
<keyword evidence="7 8" id="KW-0472">Membrane</keyword>
<sequence length="515" mass="57067">MTSTRKVVQSAAMIAIFTLISKFLGFLREVLIASTYGSGYETDTYFVAMTATVIIMTTIGSSLNTTLIPIFTEIEEKSGKEAKLKFLNNVLNMVFFITIILALLGFFLSPLVIKVLAKGFTGEQFTLAVKLNRIGLPIIVFLGFTYVFSGYLHSSEIFGPPAIMGLPYNLVYIIFLLFFAEEGNIQGLMLTSVIAASTQFLIQVPAIKHQGYRYSCDIDLKDPYLKKTLILILPVMLGSAVQQINTIIDKTLASSLVEGSISALTYASRISDIIISVFVMAITTVIFPMLSRAFSQEDNMQIKKIMGQGINIILIVTIPATIGIFILAKPMVRIFFQRGAFDKVATYMTSQALIFYSVGLVGSSLRLMLNRVYYSFQDTKTPMLNGVLAVGLNIVLNLILIKPMGHSGLALATSISATFTTLLLFIDLKKKLGRIGLKRYLSCFIKTLIASIIMGIVVYFMYFGLVSLLPNKWIVDLLILLLSVVVGVFLYVIVCSALRIREMRILLRALIKKMR</sequence>
<evidence type="ECO:0000256" key="9">
    <source>
        <dbReference type="PIRNR" id="PIRNR002869"/>
    </source>
</evidence>
<evidence type="ECO:0000256" key="2">
    <source>
        <dbReference type="ARBA" id="ARBA00022475"/>
    </source>
</evidence>
<feature type="transmembrane region" description="Helical" evidence="8">
    <location>
        <begin position="90"/>
        <end position="113"/>
    </location>
</feature>
<evidence type="ECO:0000256" key="8">
    <source>
        <dbReference type="HAMAP-Rule" id="MF_02078"/>
    </source>
</evidence>
<dbReference type="PRINTS" id="PR01806">
    <property type="entry name" value="VIRFACTRMVIN"/>
</dbReference>
<gene>
    <name evidence="8" type="primary">murJ</name>
    <name evidence="10" type="ORF">EDD65_101214</name>
</gene>
<dbReference type="UniPathway" id="UPA00219"/>
<dbReference type="CDD" id="cd13123">
    <property type="entry name" value="MATE_MurJ_like"/>
    <property type="match status" value="1"/>
</dbReference>
<feature type="transmembrane region" description="Helical" evidence="8">
    <location>
        <begin position="7"/>
        <end position="25"/>
    </location>
</feature>
<evidence type="ECO:0000256" key="1">
    <source>
        <dbReference type="ARBA" id="ARBA00004651"/>
    </source>
</evidence>
<feature type="transmembrane region" description="Helical" evidence="8">
    <location>
        <begin position="348"/>
        <end position="369"/>
    </location>
</feature>
<dbReference type="GO" id="GO:0034204">
    <property type="term" value="P:lipid translocation"/>
    <property type="evidence" value="ECO:0007669"/>
    <property type="project" value="TreeGrafter"/>
</dbReference>
<feature type="transmembrane region" description="Helical" evidence="8">
    <location>
        <begin position="268"/>
        <end position="290"/>
    </location>
</feature>
<dbReference type="PIRSF" id="PIRSF002869">
    <property type="entry name" value="MviN"/>
    <property type="match status" value="1"/>
</dbReference>
<evidence type="ECO:0000256" key="5">
    <source>
        <dbReference type="ARBA" id="ARBA00022984"/>
    </source>
</evidence>
<dbReference type="HAMAP" id="MF_02078">
    <property type="entry name" value="MurJ_MviN"/>
    <property type="match status" value="1"/>
</dbReference>
<dbReference type="AlphaFoldDB" id="A0A4R3L0Z5"/>
<keyword evidence="2 8" id="KW-1003">Cell membrane</keyword>
<feature type="transmembrane region" description="Helical" evidence="8">
    <location>
        <begin position="45"/>
        <end position="70"/>
    </location>
</feature>
<keyword evidence="11" id="KW-1185">Reference proteome</keyword>
<feature type="transmembrane region" description="Helical" evidence="8">
    <location>
        <begin position="381"/>
        <end position="401"/>
    </location>
</feature>
<accession>A0A4R3L0Z5</accession>
<feature type="transmembrane region" description="Helical" evidence="8">
    <location>
        <begin position="407"/>
        <end position="428"/>
    </location>
</feature>
<dbReference type="GO" id="GO:0071555">
    <property type="term" value="P:cell wall organization"/>
    <property type="evidence" value="ECO:0007669"/>
    <property type="project" value="UniProtKB-UniRule"/>
</dbReference>
<feature type="transmembrane region" description="Helical" evidence="8">
    <location>
        <begin position="185"/>
        <end position="207"/>
    </location>
</feature>
<comment type="similarity">
    <text evidence="8 9">Belongs to the MurJ/MviN family.</text>
</comment>
<feature type="transmembrane region" description="Helical" evidence="8">
    <location>
        <begin position="159"/>
        <end position="179"/>
    </location>
</feature>